<evidence type="ECO:0000256" key="7">
    <source>
        <dbReference type="ARBA" id="ARBA00022842"/>
    </source>
</evidence>
<dbReference type="GO" id="GO:0006883">
    <property type="term" value="P:intracellular sodium ion homeostasis"/>
    <property type="evidence" value="ECO:0007669"/>
    <property type="project" value="TreeGrafter"/>
</dbReference>
<dbReference type="InterPro" id="IPR008250">
    <property type="entry name" value="ATPase_P-typ_transduc_dom_A_sf"/>
</dbReference>
<dbReference type="InterPro" id="IPR006068">
    <property type="entry name" value="ATPase_P-typ_cation-transptr_C"/>
</dbReference>
<keyword evidence="12" id="KW-1185">Reference proteome</keyword>
<accession>A0A9Q6LU48</accession>
<dbReference type="NCBIfam" id="TIGR01494">
    <property type="entry name" value="ATPase_P-type"/>
    <property type="match status" value="3"/>
</dbReference>
<dbReference type="InterPro" id="IPR044492">
    <property type="entry name" value="P_typ_ATPase_HD_dom"/>
</dbReference>
<dbReference type="InterPro" id="IPR059000">
    <property type="entry name" value="ATPase_P-type_domA"/>
</dbReference>
<dbReference type="GO" id="GO:0016887">
    <property type="term" value="F:ATP hydrolysis activity"/>
    <property type="evidence" value="ECO:0007669"/>
    <property type="project" value="InterPro"/>
</dbReference>
<dbReference type="Gene3D" id="1.20.1110.10">
    <property type="entry name" value="Calcium-transporting ATPase, transmembrane domain"/>
    <property type="match status" value="1"/>
</dbReference>
<dbReference type="PROSITE" id="PS00154">
    <property type="entry name" value="ATPASE_E1_E2"/>
    <property type="match status" value="1"/>
</dbReference>
<gene>
    <name evidence="11" type="primary">ctpF</name>
    <name evidence="11" type="ORF">Psal009_01237</name>
</gene>
<dbReference type="SUPFAM" id="SSF56784">
    <property type="entry name" value="HAD-like"/>
    <property type="match status" value="1"/>
</dbReference>
<dbReference type="InterPro" id="IPR023214">
    <property type="entry name" value="HAD_sf"/>
</dbReference>
<evidence type="ECO:0000313" key="11">
    <source>
        <dbReference type="EMBL" id="QGO05349.1"/>
    </source>
</evidence>
<dbReference type="GO" id="GO:0005391">
    <property type="term" value="F:P-type sodium:potassium-exchanging transporter activity"/>
    <property type="evidence" value="ECO:0007669"/>
    <property type="project" value="TreeGrafter"/>
</dbReference>
<dbReference type="SFLD" id="SFLDF00027">
    <property type="entry name" value="p-type_atpase"/>
    <property type="match status" value="1"/>
</dbReference>
<evidence type="ECO:0000256" key="9">
    <source>
        <dbReference type="ARBA" id="ARBA00022989"/>
    </source>
</evidence>
<evidence type="ECO:0000256" key="1">
    <source>
        <dbReference type="ARBA" id="ARBA00004127"/>
    </source>
</evidence>
<dbReference type="InterPro" id="IPR023299">
    <property type="entry name" value="ATPase_P-typ_cyto_dom_N"/>
</dbReference>
<dbReference type="Pfam" id="PF00122">
    <property type="entry name" value="E1-E2_ATPase"/>
    <property type="match status" value="1"/>
</dbReference>
<dbReference type="Pfam" id="PF00689">
    <property type="entry name" value="Cation_ATPase_C"/>
    <property type="match status" value="1"/>
</dbReference>
<dbReference type="GO" id="GO:0005886">
    <property type="term" value="C:plasma membrane"/>
    <property type="evidence" value="ECO:0007669"/>
    <property type="project" value="TreeGrafter"/>
</dbReference>
<dbReference type="SMART" id="SM00831">
    <property type="entry name" value="Cation_ATPase_N"/>
    <property type="match status" value="1"/>
</dbReference>
<dbReference type="EC" id="3.6.3.-" evidence="11"/>
<dbReference type="Gene3D" id="3.40.1110.10">
    <property type="entry name" value="Calcium-transporting ATPase, cytoplasmic domain N"/>
    <property type="match status" value="1"/>
</dbReference>
<protein>
    <submittedName>
        <fullName evidence="11">Cation-transporting ATPase F</fullName>
        <ecNumber evidence="11">3.6.3.-</ecNumber>
    </submittedName>
</protein>
<dbReference type="PANTHER" id="PTHR43294">
    <property type="entry name" value="SODIUM/POTASSIUM-TRANSPORTING ATPASE SUBUNIT ALPHA"/>
    <property type="match status" value="1"/>
</dbReference>
<dbReference type="InterPro" id="IPR036412">
    <property type="entry name" value="HAD-like_sf"/>
</dbReference>
<dbReference type="InterPro" id="IPR018303">
    <property type="entry name" value="ATPase_P-typ_P_site"/>
</dbReference>
<dbReference type="SUPFAM" id="SSF81665">
    <property type="entry name" value="Calcium ATPase, transmembrane domain M"/>
    <property type="match status" value="1"/>
</dbReference>
<dbReference type="AlphaFoldDB" id="A0A9Q6LU48"/>
<dbReference type="PANTHER" id="PTHR43294:SF20">
    <property type="entry name" value="P-TYPE ATPASE"/>
    <property type="match status" value="1"/>
</dbReference>
<dbReference type="GO" id="GO:1990573">
    <property type="term" value="P:potassium ion import across plasma membrane"/>
    <property type="evidence" value="ECO:0007669"/>
    <property type="project" value="TreeGrafter"/>
</dbReference>
<evidence type="ECO:0000256" key="3">
    <source>
        <dbReference type="ARBA" id="ARBA00022553"/>
    </source>
</evidence>
<dbReference type="InterPro" id="IPR023298">
    <property type="entry name" value="ATPase_P-typ_TM_dom_sf"/>
</dbReference>
<keyword evidence="10" id="KW-0472">Membrane</keyword>
<evidence type="ECO:0000256" key="5">
    <source>
        <dbReference type="ARBA" id="ARBA00022741"/>
    </source>
</evidence>
<dbReference type="GO" id="GO:0036376">
    <property type="term" value="P:sodium ion export across plasma membrane"/>
    <property type="evidence" value="ECO:0007669"/>
    <property type="project" value="TreeGrafter"/>
</dbReference>
<comment type="similarity">
    <text evidence="2">Belongs to the cation transport ATPase (P-type) (TC 3.A.3) family. Type IIA subfamily.</text>
</comment>
<proteinExistence type="inferred from homology"/>
<dbReference type="Gene3D" id="2.70.150.10">
    <property type="entry name" value="Calcium-transporting ATPase, cytoplasmic transduction domain A"/>
    <property type="match status" value="1"/>
</dbReference>
<evidence type="ECO:0000256" key="10">
    <source>
        <dbReference type="ARBA" id="ARBA00023136"/>
    </source>
</evidence>
<evidence type="ECO:0000313" key="12">
    <source>
        <dbReference type="Proteomes" id="UP000422232"/>
    </source>
</evidence>
<keyword evidence="6" id="KW-0067">ATP-binding</keyword>
<dbReference type="SUPFAM" id="SSF81660">
    <property type="entry name" value="Metal cation-transporting ATPase, ATP-binding domain N"/>
    <property type="match status" value="1"/>
</dbReference>
<keyword evidence="7" id="KW-0460">Magnesium</keyword>
<evidence type="ECO:0000256" key="2">
    <source>
        <dbReference type="ARBA" id="ARBA00005675"/>
    </source>
</evidence>
<keyword evidence="4" id="KW-0812">Transmembrane</keyword>
<dbReference type="GO" id="GO:0030007">
    <property type="term" value="P:intracellular potassium ion homeostasis"/>
    <property type="evidence" value="ECO:0007669"/>
    <property type="project" value="TreeGrafter"/>
</dbReference>
<keyword evidence="8" id="KW-1278">Translocase</keyword>
<dbReference type="SFLD" id="SFLDS00003">
    <property type="entry name" value="Haloacid_Dehalogenase"/>
    <property type="match status" value="1"/>
</dbReference>
<keyword evidence="11" id="KW-0378">Hydrolase</keyword>
<dbReference type="SUPFAM" id="SSF81653">
    <property type="entry name" value="Calcium ATPase, transduction domain A"/>
    <property type="match status" value="1"/>
</dbReference>
<dbReference type="FunFam" id="2.70.150.10:FF:000160">
    <property type="entry name" value="Sarcoplasmic/endoplasmic reticulum calcium ATPase 1"/>
    <property type="match status" value="1"/>
</dbReference>
<dbReference type="InterPro" id="IPR001757">
    <property type="entry name" value="P_typ_ATPase"/>
</dbReference>
<dbReference type="GO" id="GO:0012505">
    <property type="term" value="C:endomembrane system"/>
    <property type="evidence" value="ECO:0007669"/>
    <property type="project" value="UniProtKB-SubCell"/>
</dbReference>
<dbReference type="Proteomes" id="UP000422232">
    <property type="component" value="Chromosome"/>
</dbReference>
<keyword evidence="9" id="KW-1133">Transmembrane helix</keyword>
<reference evidence="11 12" key="1">
    <citation type="submission" date="2019-04" db="EMBL/GenBank/DDBJ databases">
        <title>Complete genome sequencing of Piscirickettsia salmonis strain Psal-009.</title>
        <authorList>
            <person name="Schober I."/>
            <person name="Bunk B."/>
            <person name="Sproer C."/>
            <person name="Carril G.P."/>
            <person name="Riedel T."/>
            <person name="Flores-Herrera P.A."/>
            <person name="Nourdin-Galindo G."/>
            <person name="Marshall S.H."/>
            <person name="Overmann J."/>
        </authorList>
    </citation>
    <scope>NUCLEOTIDE SEQUENCE [LARGE SCALE GENOMIC DNA]</scope>
    <source>
        <strain evidence="11 12">Psal-009</strain>
    </source>
</reference>
<dbReference type="InterPro" id="IPR050510">
    <property type="entry name" value="Cation_transp_ATPase_P-type"/>
</dbReference>
<sequence length="923" mass="100872">MVECADSRHATLCDADSRGFIVVAFCSAILHHWMCKIPTEVATLTHFKSHTETGLSESQVEDYKKCYGPNLLTPRKGKSPFVRFLLHFHQPLVYILLAAGTVTLFLGEYVDSSVIFAVVLVNSIVGYLQENKALHALAALSRIMTTEARVIRQGKTRELPAAELVPGDIVLLLSGDKVPADLRLLEARDLRIDESALTGESVPVSKCVEVLNEKTILAERKNMAYASTLVTYGRCKGVVTAIGDETEIGRISTLMSQTHEIDTPLTRKIASFSRLLLYLILALALATFAAGMIQQEPLTEMFLAAVALAVAAIPEGLPAAFTIILAIGVSRMARKGAIIRKLPAVETLGSTTIVCSDKTGTLTKNQMTVQEVVVGQERYTISGAGYEPVGTVKNSAGQEISDINDELKECLLAGLLCNNAILVQKEGCWQIEGDPTEGALIVAAGKVGLSEVNYRQAMPCISTIPFESEYKYMATLHQISQGQTAVVYIKGAVEIVLERCSPNSVNQEQIKQEMQRLASKSMRVLAFAKVEVAIDQLEINHQDLMSNLTFLGLQGMIDPPREEAIVTIKQCHQAGVRVAMITGDHAVTAGAIAQQMGLSEAEAVVITGADIDEMDDRRLENTVQSASVYARISPEQKLRLVRSLQQQGHVAAMTGDGVNDAPALKQADIVVAMGLCGTEVAKEAGDMILTDDNFSTIGRAVEEGRCVFDNLTKFIVWTMPTNMGEGLIVLTAIFTGFTLPVLPAHILWINMTTALMLGMMLAFETKEGDIMSRSPRNPRAPILNKALMLRIAMVSLIMLAMTYCIFIWETHQGASIQEARTTTVNVIVMCELFYLFNCRSLNRSMFDIGVFSNVWVLVGVVGMVLLQLAFTYLPAFNYLFNTTSIGWQSWLWSVMAGLLVYLVVGFEKWLRQNVSFLSLATSS</sequence>
<dbReference type="GO" id="GO:1902600">
    <property type="term" value="P:proton transmembrane transport"/>
    <property type="evidence" value="ECO:0007669"/>
    <property type="project" value="TreeGrafter"/>
</dbReference>
<dbReference type="SFLD" id="SFLDG00002">
    <property type="entry name" value="C1.7:_P-type_atpase_like"/>
    <property type="match status" value="1"/>
</dbReference>
<dbReference type="GO" id="GO:0005524">
    <property type="term" value="F:ATP binding"/>
    <property type="evidence" value="ECO:0007669"/>
    <property type="project" value="UniProtKB-KW"/>
</dbReference>
<keyword evidence="3" id="KW-0597">Phosphoprotein</keyword>
<dbReference type="Pfam" id="PF00690">
    <property type="entry name" value="Cation_ATPase_N"/>
    <property type="match status" value="1"/>
</dbReference>
<dbReference type="PRINTS" id="PR00119">
    <property type="entry name" value="CATATPASE"/>
</dbReference>
<evidence type="ECO:0000256" key="6">
    <source>
        <dbReference type="ARBA" id="ARBA00022840"/>
    </source>
</evidence>
<evidence type="ECO:0000256" key="4">
    <source>
        <dbReference type="ARBA" id="ARBA00022692"/>
    </source>
</evidence>
<dbReference type="Gene3D" id="3.40.50.1000">
    <property type="entry name" value="HAD superfamily/HAD-like"/>
    <property type="match status" value="1"/>
</dbReference>
<organism evidence="11 12">
    <name type="scientific">Piscirickettsia salmonis</name>
    <dbReference type="NCBI Taxonomy" id="1238"/>
    <lineage>
        <taxon>Bacteria</taxon>
        <taxon>Pseudomonadati</taxon>
        <taxon>Pseudomonadota</taxon>
        <taxon>Gammaproteobacteria</taxon>
        <taxon>Thiotrichales</taxon>
        <taxon>Piscirickettsiaceae</taxon>
        <taxon>Piscirickettsia</taxon>
    </lineage>
</organism>
<dbReference type="InterPro" id="IPR004014">
    <property type="entry name" value="ATPase_P-typ_cation-transptr_N"/>
</dbReference>
<comment type="subcellular location">
    <subcellularLocation>
        <location evidence="1">Endomembrane system</location>
        <topology evidence="1">Multi-pass membrane protein</topology>
    </subcellularLocation>
</comment>
<dbReference type="FunFam" id="3.40.50.1000:FF:000028">
    <property type="entry name" value="Calcium-transporting P-type ATPase, putative"/>
    <property type="match status" value="1"/>
</dbReference>
<evidence type="ECO:0000256" key="8">
    <source>
        <dbReference type="ARBA" id="ARBA00022967"/>
    </source>
</evidence>
<dbReference type="Pfam" id="PF13246">
    <property type="entry name" value="Cation_ATPase"/>
    <property type="match status" value="1"/>
</dbReference>
<dbReference type="EMBL" id="CP038908">
    <property type="protein sequence ID" value="QGO05349.1"/>
    <property type="molecule type" value="Genomic_DNA"/>
</dbReference>
<keyword evidence="5" id="KW-0547">Nucleotide-binding</keyword>
<name>A0A9Q6LU48_PISSA</name>
<dbReference type="PRINTS" id="PR00120">
    <property type="entry name" value="HATPASE"/>
</dbReference>